<dbReference type="CDD" id="cd14316">
    <property type="entry name" value="UBA2_UBAP1_like"/>
    <property type="match status" value="1"/>
</dbReference>
<dbReference type="GeneID" id="102711810"/>
<keyword evidence="3" id="KW-1185">Reference proteome</keyword>
<dbReference type="GO" id="GO:0043130">
    <property type="term" value="F:ubiquitin binding"/>
    <property type="evidence" value="ECO:0007669"/>
    <property type="project" value="InterPro"/>
</dbReference>
<dbReference type="OMA" id="IKPAYRI"/>
<dbReference type="eggNOG" id="ENOG502QR6Z">
    <property type="taxonomic scope" value="Eukaryota"/>
</dbReference>
<evidence type="ECO:0000313" key="3">
    <source>
        <dbReference type="Proteomes" id="UP000006038"/>
    </source>
</evidence>
<dbReference type="Proteomes" id="UP000006038">
    <property type="component" value="Chromosome 6"/>
</dbReference>
<proteinExistence type="predicted"/>
<feature type="compositionally biased region" description="Pro residues" evidence="1">
    <location>
        <begin position="129"/>
        <end position="139"/>
    </location>
</feature>
<feature type="region of interest" description="Disordered" evidence="1">
    <location>
        <begin position="123"/>
        <end position="150"/>
    </location>
</feature>
<dbReference type="InterPro" id="IPR042575">
    <property type="entry name" value="UBAP1_C"/>
</dbReference>
<dbReference type="PANTHER" id="PTHR15960">
    <property type="entry name" value="LD44032P"/>
    <property type="match status" value="1"/>
</dbReference>
<dbReference type="EnsemblPlants" id="OB06G13730.1">
    <property type="protein sequence ID" value="OB06G13730.1"/>
    <property type="gene ID" value="OB06G13730"/>
</dbReference>
<feature type="region of interest" description="Disordered" evidence="1">
    <location>
        <begin position="1"/>
        <end position="69"/>
    </location>
</feature>
<dbReference type="RefSeq" id="XP_040380772.1">
    <property type="nucleotide sequence ID" value="XM_040524838.1"/>
</dbReference>
<dbReference type="GO" id="GO:0043162">
    <property type="term" value="P:ubiquitin-dependent protein catabolic process via the multivesicular body sorting pathway"/>
    <property type="evidence" value="ECO:0007669"/>
    <property type="project" value="InterPro"/>
</dbReference>
<feature type="compositionally biased region" description="Gly residues" evidence="1">
    <location>
        <begin position="9"/>
        <end position="18"/>
    </location>
</feature>
<dbReference type="PANTHER" id="PTHR15960:SF5">
    <property type="entry name" value="LD44032P"/>
    <property type="match status" value="1"/>
</dbReference>
<dbReference type="AlphaFoldDB" id="J3MBH9"/>
<dbReference type="FunFam" id="1.20.120.1920:FF:000003">
    <property type="entry name" value="Ubiquitin-associated/translation elongation factor EF1B protein"/>
    <property type="match status" value="1"/>
</dbReference>
<dbReference type="Gene3D" id="1.20.120.1920">
    <property type="entry name" value="UBAP1 SOUBA domain"/>
    <property type="match status" value="1"/>
</dbReference>
<evidence type="ECO:0008006" key="4">
    <source>
        <dbReference type="Google" id="ProtNLM"/>
    </source>
</evidence>
<dbReference type="OrthoDB" id="2018023at2759"/>
<evidence type="ECO:0000313" key="2">
    <source>
        <dbReference type="EnsemblPlants" id="OB06G13730.1"/>
    </source>
</evidence>
<organism evidence="2">
    <name type="scientific">Oryza brachyantha</name>
    <name type="common">malo sina</name>
    <dbReference type="NCBI Taxonomy" id="4533"/>
    <lineage>
        <taxon>Eukaryota</taxon>
        <taxon>Viridiplantae</taxon>
        <taxon>Streptophyta</taxon>
        <taxon>Embryophyta</taxon>
        <taxon>Tracheophyta</taxon>
        <taxon>Spermatophyta</taxon>
        <taxon>Magnoliopsida</taxon>
        <taxon>Liliopsida</taxon>
        <taxon>Poales</taxon>
        <taxon>Poaceae</taxon>
        <taxon>BOP clade</taxon>
        <taxon>Oryzoideae</taxon>
        <taxon>Oryzeae</taxon>
        <taxon>Oryzinae</taxon>
        <taxon>Oryza</taxon>
    </lineage>
</organism>
<evidence type="ECO:0000256" key="1">
    <source>
        <dbReference type="SAM" id="MobiDB-lite"/>
    </source>
</evidence>
<dbReference type="STRING" id="4533.J3MBH9"/>
<gene>
    <name evidence="2" type="primary">LOC102711810</name>
</gene>
<protein>
    <recommendedName>
        <fullName evidence="4">UBA domain-containing protein</fullName>
    </recommendedName>
</protein>
<dbReference type="HOGENOM" id="CLU_062726_0_0_1"/>
<name>J3MBH9_ORYBR</name>
<dbReference type="Gramene" id="OB06G13730.1">
    <property type="protein sequence ID" value="OB06G13730.1"/>
    <property type="gene ID" value="OB06G13730"/>
</dbReference>
<dbReference type="InterPro" id="IPR038870">
    <property type="entry name" value="UBAP1"/>
</dbReference>
<dbReference type="GO" id="GO:0000813">
    <property type="term" value="C:ESCRT I complex"/>
    <property type="evidence" value="ECO:0007669"/>
    <property type="project" value="InterPro"/>
</dbReference>
<sequence>MDYDYRGRPGSGSYGGGSPSMYPRVGQPSHGVANVPPPPRAAPYHHHGPPSVSAAPGAPPPVHASSSTSMGIQVVIKPEYRIAPPPQLPLQLVEVPRSTFNYDFEYEREILAEADKENPNWSKFVVENQPPPQPQPPRPKLTTPTTSVATPGDPVVEKYIAMGLGREAVSFAVLNYGDNPTKVKEFVKSYNALHEMGFTSSNVPELLAIHDNDPDKVIPHLLGRS</sequence>
<reference evidence="2" key="2">
    <citation type="submission" date="2013-04" db="UniProtKB">
        <authorList>
            <consortium name="EnsemblPlants"/>
        </authorList>
    </citation>
    <scope>IDENTIFICATION</scope>
</reference>
<reference evidence="2" key="1">
    <citation type="journal article" date="2013" name="Nat. Commun.">
        <title>Whole-genome sequencing of Oryza brachyantha reveals mechanisms underlying Oryza genome evolution.</title>
        <authorList>
            <person name="Chen J."/>
            <person name="Huang Q."/>
            <person name="Gao D."/>
            <person name="Wang J."/>
            <person name="Lang Y."/>
            <person name="Liu T."/>
            <person name="Li B."/>
            <person name="Bai Z."/>
            <person name="Luis Goicoechea J."/>
            <person name="Liang C."/>
            <person name="Chen C."/>
            <person name="Zhang W."/>
            <person name="Sun S."/>
            <person name="Liao Y."/>
            <person name="Zhang X."/>
            <person name="Yang L."/>
            <person name="Song C."/>
            <person name="Wang M."/>
            <person name="Shi J."/>
            <person name="Liu G."/>
            <person name="Liu J."/>
            <person name="Zhou H."/>
            <person name="Zhou W."/>
            <person name="Yu Q."/>
            <person name="An N."/>
            <person name="Chen Y."/>
            <person name="Cai Q."/>
            <person name="Wang B."/>
            <person name="Liu B."/>
            <person name="Min J."/>
            <person name="Huang Y."/>
            <person name="Wu H."/>
            <person name="Li Z."/>
            <person name="Zhang Y."/>
            <person name="Yin Y."/>
            <person name="Song W."/>
            <person name="Jiang J."/>
            <person name="Jackson S.A."/>
            <person name="Wing R.A."/>
            <person name="Wang J."/>
            <person name="Chen M."/>
        </authorList>
    </citation>
    <scope>NUCLEOTIDE SEQUENCE [LARGE SCALE GENOMIC DNA]</scope>
    <source>
        <strain evidence="2">cv. IRGC 101232</strain>
    </source>
</reference>
<accession>J3MBH9</accession>